<keyword evidence="1" id="KW-0732">Signal</keyword>
<reference evidence="2 3" key="1">
    <citation type="submission" date="2024-10" db="EMBL/GenBank/DDBJ databases">
        <authorList>
            <person name="Yang X.-N."/>
        </authorList>
    </citation>
    <scope>NUCLEOTIDE SEQUENCE [LARGE SCALE GENOMIC DNA]</scope>
    <source>
        <strain evidence="2 3">CAU 1059</strain>
    </source>
</reference>
<dbReference type="SUPFAM" id="SSF48452">
    <property type="entry name" value="TPR-like"/>
    <property type="match status" value="1"/>
</dbReference>
<dbReference type="Gene3D" id="1.25.40.10">
    <property type="entry name" value="Tetratricopeptide repeat domain"/>
    <property type="match status" value="1"/>
</dbReference>
<proteinExistence type="predicted"/>
<accession>A0ABW7IAM5</accession>
<evidence type="ECO:0000256" key="1">
    <source>
        <dbReference type="SAM" id="SignalP"/>
    </source>
</evidence>
<evidence type="ECO:0000313" key="3">
    <source>
        <dbReference type="Proteomes" id="UP001607157"/>
    </source>
</evidence>
<sequence>MLKSPLIAASLAALIAPGAAMAAGGGSSTAPKPTETTTTCENGQVWDKDAQACVNPQSGALSPEELIEAVRELAYAGQYENARKVLAAMPDQTAPGVQTYLGFTARKMGDMAAGMAHYEAALAQDPSDLLARSYMGQALVEMGDSVGAYKQLLAIRDHGGTGTWAEASLRGAIETGTGYSY</sequence>
<evidence type="ECO:0000313" key="2">
    <source>
        <dbReference type="EMBL" id="MFH0255256.1"/>
    </source>
</evidence>
<comment type="caution">
    <text evidence="2">The sequence shown here is derived from an EMBL/GenBank/DDBJ whole genome shotgun (WGS) entry which is preliminary data.</text>
</comment>
<dbReference type="RefSeq" id="WP_377173023.1">
    <property type="nucleotide sequence ID" value="NZ_JBHTJC010000006.1"/>
</dbReference>
<protein>
    <recommendedName>
        <fullName evidence="4">Tetratricopeptide repeat protein</fullName>
    </recommendedName>
</protein>
<organism evidence="2 3">
    <name type="scientific">Roseovarius aquimarinus</name>
    <dbReference type="NCBI Taxonomy" id="1229156"/>
    <lineage>
        <taxon>Bacteria</taxon>
        <taxon>Pseudomonadati</taxon>
        <taxon>Pseudomonadota</taxon>
        <taxon>Alphaproteobacteria</taxon>
        <taxon>Rhodobacterales</taxon>
        <taxon>Roseobacteraceae</taxon>
        <taxon>Roseovarius</taxon>
    </lineage>
</organism>
<feature type="chain" id="PRO_5045891617" description="Tetratricopeptide repeat protein" evidence="1">
    <location>
        <begin position="23"/>
        <end position="181"/>
    </location>
</feature>
<dbReference type="EMBL" id="JBIHMM010000005">
    <property type="protein sequence ID" value="MFH0255256.1"/>
    <property type="molecule type" value="Genomic_DNA"/>
</dbReference>
<keyword evidence="3" id="KW-1185">Reference proteome</keyword>
<dbReference type="InterPro" id="IPR011990">
    <property type="entry name" value="TPR-like_helical_dom_sf"/>
</dbReference>
<evidence type="ECO:0008006" key="4">
    <source>
        <dbReference type="Google" id="ProtNLM"/>
    </source>
</evidence>
<gene>
    <name evidence="2" type="ORF">ACGRVM_15225</name>
</gene>
<dbReference type="Proteomes" id="UP001607157">
    <property type="component" value="Unassembled WGS sequence"/>
</dbReference>
<name>A0ABW7IAM5_9RHOB</name>
<feature type="signal peptide" evidence="1">
    <location>
        <begin position="1"/>
        <end position="22"/>
    </location>
</feature>